<keyword evidence="6" id="KW-0539">Nucleus</keyword>
<dbReference type="InterPro" id="IPR019786">
    <property type="entry name" value="Zinc_finger_PHD-type_CS"/>
</dbReference>
<evidence type="ECO:0000256" key="2">
    <source>
        <dbReference type="ARBA" id="ARBA00022723"/>
    </source>
</evidence>
<dbReference type="Proteomes" id="UP001642483">
    <property type="component" value="Unassembled WGS sequence"/>
</dbReference>
<feature type="compositionally biased region" description="Polar residues" evidence="8">
    <location>
        <begin position="241"/>
        <end position="274"/>
    </location>
</feature>
<organism evidence="10 11">
    <name type="scientific">Clavelina lepadiformis</name>
    <name type="common">Light-bulb sea squirt</name>
    <name type="synonym">Ascidia lepadiformis</name>
    <dbReference type="NCBI Taxonomy" id="159417"/>
    <lineage>
        <taxon>Eukaryota</taxon>
        <taxon>Metazoa</taxon>
        <taxon>Chordata</taxon>
        <taxon>Tunicata</taxon>
        <taxon>Ascidiacea</taxon>
        <taxon>Aplousobranchia</taxon>
        <taxon>Clavelinidae</taxon>
        <taxon>Clavelina</taxon>
    </lineage>
</organism>
<feature type="compositionally biased region" description="Basic and acidic residues" evidence="8">
    <location>
        <begin position="1515"/>
        <end position="1532"/>
    </location>
</feature>
<evidence type="ECO:0000256" key="6">
    <source>
        <dbReference type="ARBA" id="ARBA00023242"/>
    </source>
</evidence>
<feature type="compositionally biased region" description="Basic residues" evidence="8">
    <location>
        <begin position="634"/>
        <end position="651"/>
    </location>
</feature>
<feature type="compositionally biased region" description="Low complexity" evidence="8">
    <location>
        <begin position="523"/>
        <end position="542"/>
    </location>
</feature>
<dbReference type="SMART" id="SM00249">
    <property type="entry name" value="PHD"/>
    <property type="match status" value="1"/>
</dbReference>
<dbReference type="InterPro" id="IPR013083">
    <property type="entry name" value="Znf_RING/FYVE/PHD"/>
</dbReference>
<keyword evidence="5" id="KW-0862">Zinc</keyword>
<accession>A0ABP0FW11</accession>
<feature type="region of interest" description="Disordered" evidence="8">
    <location>
        <begin position="1697"/>
        <end position="1862"/>
    </location>
</feature>
<feature type="compositionally biased region" description="Basic and acidic residues" evidence="8">
    <location>
        <begin position="2098"/>
        <end position="2118"/>
    </location>
</feature>
<dbReference type="SUPFAM" id="SSF54160">
    <property type="entry name" value="Chromo domain-like"/>
    <property type="match status" value="1"/>
</dbReference>
<keyword evidence="2" id="KW-0479">Metal-binding</keyword>
<protein>
    <recommendedName>
        <fullName evidence="9">C2H2-type domain-containing protein</fullName>
    </recommendedName>
</protein>
<dbReference type="SMART" id="SM00355">
    <property type="entry name" value="ZnF_C2H2"/>
    <property type="match status" value="1"/>
</dbReference>
<evidence type="ECO:0000313" key="11">
    <source>
        <dbReference type="Proteomes" id="UP001642483"/>
    </source>
</evidence>
<keyword evidence="4 7" id="KW-0863">Zinc-finger</keyword>
<feature type="compositionally biased region" description="Basic and acidic residues" evidence="8">
    <location>
        <begin position="1845"/>
        <end position="1862"/>
    </location>
</feature>
<feature type="compositionally biased region" description="Polar residues" evidence="8">
    <location>
        <begin position="1210"/>
        <end position="1222"/>
    </location>
</feature>
<evidence type="ECO:0000256" key="7">
    <source>
        <dbReference type="PROSITE-ProRule" id="PRU00042"/>
    </source>
</evidence>
<sequence length="2273" mass="254510">MSEKSPNKRSSTTFSESEEEVIGKFLLSCWSKKLRIPHKLLYGALKQHLDKYPRTNRSKNNQVSHIWRLGFFVRHPHVEEAYKSFKSSSDSRYDVVSRQLLNSFIADLACVDKPPLQEIKVVKSNARDKDSTQSDVSLPKSPQKKDNKKTLPTLDSTQSSSVKDRSSDSGGRSAKHYRSRTEDGRRKAAAQTLKTRSPSLSPKSVKSAARKSRGRKSLGSLKLSSTLFKAAKSKVSSSTSEVDLSNMSENTKQTDQSETGHITDGTISSSTTPAITKKSKPVTPTVATDSTKPKSLVKKKPLAVTTPGANRKSMVPADAVPLEEIKFEEGANIEAMDCSKWYKAKIVEVYEDKQEVLVHFNGWGKRFDTLFPMSSNLIRGSTTVEKKVDVQKFNVGDDVLSQWSDGNFYPGTVLSIKETGSYVVMYYDGLKKVVRPNLLKKMTEKEKDAAMKTAQTTYLMSLSTRPVDSPQQATTIAKNSSYRRYKTSANDREKRIAARKDGSANYASPASTRKARKRKIEETATPTSTTTSPVRTTSPTQTGNFQAKQARLDKITGTLLDKAVTTIASTTTTVSTQSTSSFSPATTNLSFTSAPMHSITTDEVGEEKDIVNMSSSDDSDSPLIIDEDGDSKPVMKKHGTSVPSSRKKKKTTNITKTTGSQISNEDANVSSVAVQEDMLENIKKAEMSEKATSNTPCSTRQEAGEALLQLSQSTSTVASGNTAPITSSAYEAESTLFAVALDNLKETTLKAIDPKTMVLPERLDAGFQQYLKEDISLKTVAEKLDVNISKLREHVSSKANMIVASSETLFMSTMNEDNIVNWIHDMTDYGWGIDCLQISLKIKSFLSHEAYSVMFDDDLPINQPSEKWIEEFLERHPEIFPGREQPLSRFQLDRNGFQDWLSRWLSTVQSANVVPNAVYYCDETVWDTTQGPLHNVQFSHKSIALNNISSSSKITTLTCVGADGSVSSPVHIFPDNIGTKISQDKLFTNSIGFTSQGLSNSGIFLYWLKNCFLKKISTKKRPLALLVDSPLEMLDFATLNFAEHNKIILFRFLPSAAHFVQHPDQKLFGRLRIQWKKSVFTKFMVENNGKQVSTHAFANCFKQEFLKVATPSTIKMCFELTKLYSPMPESTKASREKRNKSKSSKPLLHVEENERMAQDVDEASMNSSYMESESDKSLESEDKTEDLQNEPKSDAETAKQLAEMKKSRSGTRTRISLSQSEPSVPEQRVASQVGPKYHYKKGDLVLAKWSDCKLYSATVLKRIDAVTYKIRYYDGLVKVVNDDFLRPWKNVAPVPLAAVTPSAKITESLEVKPIDIASGKIKPRIKSCDVKTESTKGLGSIMAAKRRHTLQSPSENRRRYTSDTVAQSEGTKFSTRSRTTSISDAVLSTYVIKRVEYKKGEQVLCRWTDRRLYPARILKQTDTDHYLVEYYDLRKKNVHHTWLSSWKPPPHVTQATTKEPIVKKVQKVSETVQTTSSTISSEESPVNDQLATDKDKTEIKTADNEEIPASDDTEAPDKPQSSRETDKIKSDESGTNSLVQGEDFSEGDTVLARWTDCRSYPATVLNQVDDGQFVVQYYDGMTRTLKKEMLKKWDPNAAPKDKPRMTQSRRRTTNGNKATNKADKRNEEIVKNEPLCASKSIGGKPSLTAFGQPKAYQSYEAYYSKLIQESELHKFKCRVPGCNKVFRTEATLKQHHKHYHLQRYKLRDQETQPPQKRRTSKDVIGGGAAKRRVSSDYYSSPKSTERKTPTPPPSERSLRSRGGKPPIDVYRKQQCADASFHSSNQDETSSAEDKSLLSPDEFKRGEPYVALDRTSVPTKKRRLRSNSGASRQSYDSASESKAGNRVKEQQSREVEREDAEEKKVEVVNEDVIRCICGDEEEQGFMMQCDACLTWQHGACEGVLSPQRSSEEDKIPENATQPDYICKICRDPPGGRESQKYLYNNDFLTKGKLPSLLDSDSSDGEKSKKDQERETNFEKIMMASHQVMEELMKMQEALHSIKLKIDISNPDKNHPMLHMWKETNLADGATVFDGKQEENDKVTTETMTNNGDRIIQADSKQEASKSPDGPVSSVVRQTVDALVTDTAKAVSPSYLRSGRHVEKSDDEKSDSASDKSCEKMDVDVKTDLTTQSIEKKRICDDEQTVLSNGHDAEETDLWKPIEINRSLRPVLQGPSRRVRKPEDYQEEITLRCRGNLLHHIHKLEDSISERLTQLESYVNNVENAFQKHVRSSPSSGSISPLSDGRLGELQDGLGVIHTDIDSVYRLLASPTSSV</sequence>
<feature type="region of interest" description="Disordered" evidence="8">
    <location>
        <begin position="1346"/>
        <end position="1374"/>
    </location>
</feature>
<comment type="caution">
    <text evidence="10">The sequence shown here is derived from an EMBL/GenBank/DDBJ whole genome shotgun (WGS) entry which is preliminary data.</text>
</comment>
<dbReference type="InterPro" id="IPR013087">
    <property type="entry name" value="Znf_C2H2_type"/>
</dbReference>
<feature type="compositionally biased region" description="Polar residues" evidence="8">
    <location>
        <begin position="192"/>
        <end position="204"/>
    </location>
</feature>
<feature type="region of interest" description="Disordered" evidence="8">
    <location>
        <begin position="612"/>
        <end position="663"/>
    </location>
</feature>
<feature type="compositionally biased region" description="Acidic residues" evidence="8">
    <location>
        <begin position="1504"/>
        <end position="1514"/>
    </location>
</feature>
<feature type="region of interest" description="Disordered" evidence="8">
    <location>
        <begin position="464"/>
        <end position="542"/>
    </location>
</feature>
<feature type="compositionally biased region" description="Basic and acidic residues" evidence="8">
    <location>
        <begin position="1491"/>
        <end position="1503"/>
    </location>
</feature>
<evidence type="ECO:0000256" key="1">
    <source>
        <dbReference type="ARBA" id="ARBA00004123"/>
    </source>
</evidence>
<keyword evidence="3" id="KW-0677">Repeat</keyword>
<dbReference type="SUPFAM" id="SSF63748">
    <property type="entry name" value="Tudor/PWWP/MBT"/>
    <property type="match status" value="4"/>
</dbReference>
<feature type="compositionally biased region" description="Polar residues" evidence="8">
    <location>
        <begin position="464"/>
        <end position="480"/>
    </location>
</feature>
<dbReference type="InterPro" id="IPR016197">
    <property type="entry name" value="Chromo-like_dom_sf"/>
</dbReference>
<feature type="region of interest" description="Disordered" evidence="8">
    <location>
        <begin position="1128"/>
        <end position="1231"/>
    </location>
</feature>
<dbReference type="PROSITE" id="PS50157">
    <property type="entry name" value="ZINC_FINGER_C2H2_2"/>
    <property type="match status" value="1"/>
</dbReference>
<feature type="region of interest" description="Disordered" evidence="8">
    <location>
        <begin position="2037"/>
        <end position="2071"/>
    </location>
</feature>
<dbReference type="InterPro" id="IPR001965">
    <property type="entry name" value="Znf_PHD"/>
</dbReference>
<feature type="compositionally biased region" description="Polar residues" evidence="8">
    <location>
        <begin position="1362"/>
        <end position="1374"/>
    </location>
</feature>
<reference evidence="10 11" key="1">
    <citation type="submission" date="2024-02" db="EMBL/GenBank/DDBJ databases">
        <authorList>
            <person name="Daric V."/>
            <person name="Darras S."/>
        </authorList>
    </citation>
    <scope>NUCLEOTIDE SEQUENCE [LARGE SCALE GENOMIC DNA]</scope>
</reference>
<feature type="region of interest" description="Disordered" evidence="8">
    <location>
        <begin position="1473"/>
        <end position="1543"/>
    </location>
</feature>
<evidence type="ECO:0000313" key="10">
    <source>
        <dbReference type="EMBL" id="CAK8683762.1"/>
    </source>
</evidence>
<dbReference type="SMART" id="SM00333">
    <property type="entry name" value="TUDOR"/>
    <property type="match status" value="5"/>
</dbReference>
<comment type="subcellular location">
    <subcellularLocation>
        <location evidence="1">Nucleus</location>
    </subcellularLocation>
</comment>
<dbReference type="PROSITE" id="PS00028">
    <property type="entry name" value="ZINC_FINGER_C2H2_1"/>
    <property type="match status" value="1"/>
</dbReference>
<dbReference type="Gene3D" id="2.30.30.140">
    <property type="match status" value="5"/>
</dbReference>
<gene>
    <name evidence="10" type="ORF">CVLEPA_LOCUS14798</name>
</gene>
<feature type="compositionally biased region" description="Basic and acidic residues" evidence="8">
    <location>
        <begin position="1962"/>
        <end position="1974"/>
    </location>
</feature>
<feature type="compositionally biased region" description="Low complexity" evidence="8">
    <location>
        <begin position="217"/>
        <end position="240"/>
    </location>
</feature>
<dbReference type="SUPFAM" id="SSF57903">
    <property type="entry name" value="FYVE/PHD zinc finger"/>
    <property type="match status" value="1"/>
</dbReference>
<feature type="compositionally biased region" description="Basic and acidic residues" evidence="8">
    <location>
        <begin position="1148"/>
        <end position="1158"/>
    </location>
</feature>
<evidence type="ECO:0000259" key="9">
    <source>
        <dbReference type="PROSITE" id="PS50157"/>
    </source>
</evidence>
<dbReference type="PANTHER" id="PTHR15856:SF51">
    <property type="entry name" value="MBD-R2"/>
    <property type="match status" value="1"/>
</dbReference>
<dbReference type="CDD" id="cd20104">
    <property type="entry name" value="MBT_PHF20L1-like"/>
    <property type="match status" value="1"/>
</dbReference>
<dbReference type="Pfam" id="PF20826">
    <property type="entry name" value="PHD_5"/>
    <property type="match status" value="1"/>
</dbReference>
<dbReference type="InterPro" id="IPR011011">
    <property type="entry name" value="Znf_FYVE_PHD"/>
</dbReference>
<feature type="region of interest" description="Disordered" evidence="8">
    <location>
        <begin position="123"/>
        <end position="313"/>
    </location>
</feature>
<feature type="domain" description="C2H2-type" evidence="9">
    <location>
        <begin position="1675"/>
        <end position="1705"/>
    </location>
</feature>
<evidence type="ECO:0000256" key="8">
    <source>
        <dbReference type="SAM" id="MobiDB-lite"/>
    </source>
</evidence>
<feature type="compositionally biased region" description="Low complexity" evidence="8">
    <location>
        <begin position="1473"/>
        <end position="1484"/>
    </location>
</feature>
<feature type="region of interest" description="Disordered" evidence="8">
    <location>
        <begin position="2092"/>
        <end position="2118"/>
    </location>
</feature>
<feature type="compositionally biased region" description="Basic and acidic residues" evidence="8">
    <location>
        <begin position="489"/>
        <end position="502"/>
    </location>
</feature>
<evidence type="ECO:0000256" key="4">
    <source>
        <dbReference type="ARBA" id="ARBA00022771"/>
    </source>
</evidence>
<dbReference type="EMBL" id="CAWYQH010000097">
    <property type="protein sequence ID" value="CAK8683762.1"/>
    <property type="molecule type" value="Genomic_DNA"/>
</dbReference>
<feature type="compositionally biased region" description="Polar residues" evidence="8">
    <location>
        <begin position="1825"/>
        <end position="1841"/>
    </location>
</feature>
<name>A0ABP0FW11_CLALP</name>
<proteinExistence type="predicted"/>
<dbReference type="CDD" id="cd20386">
    <property type="entry name" value="Tudor_PHF20-like"/>
    <property type="match status" value="4"/>
</dbReference>
<feature type="compositionally biased region" description="Basic and acidic residues" evidence="8">
    <location>
        <begin position="1593"/>
        <end position="1604"/>
    </location>
</feature>
<dbReference type="PROSITE" id="PS01359">
    <property type="entry name" value="ZF_PHD_1"/>
    <property type="match status" value="1"/>
</dbReference>
<dbReference type="InterPro" id="IPR043449">
    <property type="entry name" value="PHF20-like"/>
</dbReference>
<evidence type="ECO:0000256" key="5">
    <source>
        <dbReference type="ARBA" id="ARBA00022833"/>
    </source>
</evidence>
<evidence type="ECO:0000256" key="3">
    <source>
        <dbReference type="ARBA" id="ARBA00022737"/>
    </source>
</evidence>
<feature type="compositionally biased region" description="Basic and acidic residues" evidence="8">
    <location>
        <begin position="1791"/>
        <end position="1806"/>
    </location>
</feature>
<dbReference type="PANTHER" id="PTHR15856">
    <property type="entry name" value="PHD FINGER PROTEIN 20-RELATED"/>
    <property type="match status" value="1"/>
</dbReference>
<feature type="compositionally biased region" description="Acidic residues" evidence="8">
    <location>
        <begin position="617"/>
        <end position="629"/>
    </location>
</feature>
<dbReference type="Gene3D" id="3.30.40.10">
    <property type="entry name" value="Zinc/RING finger domain, C3HC4 (zinc finger)"/>
    <property type="match status" value="1"/>
</dbReference>
<feature type="region of interest" description="Disordered" evidence="8">
    <location>
        <begin position="1952"/>
        <end position="1974"/>
    </location>
</feature>
<feature type="region of interest" description="Disordered" evidence="8">
    <location>
        <begin position="1593"/>
        <end position="1628"/>
    </location>
</feature>
<keyword evidence="11" id="KW-1185">Reference proteome</keyword>
<dbReference type="InterPro" id="IPR002999">
    <property type="entry name" value="Tudor"/>
</dbReference>
<feature type="compositionally biased region" description="Basic and acidic residues" evidence="8">
    <location>
        <begin position="1173"/>
        <end position="1206"/>
    </location>
</feature>